<dbReference type="EMBL" id="CP034461">
    <property type="protein sequence ID" value="QBM90578.1"/>
    <property type="molecule type" value="Genomic_DNA"/>
</dbReference>
<sequence>MFVSSRPKTCGHEGVFRRAIHIQNVTQGLPRISLRQGLSLVRSPELKLFLRLVKSPNHVLFFATNVAVLLHLKALSTMKKNHRLDHLSLRAAELENYEAVVSDLDQQLEEVQQQLAELKTRKQNGASPMLNRSNPRQLRQESVKQEGLKAQEALARKFIGSRAAIASALSKPENIAQLFANQQTTSFDHNEDSTTYESDARMRTFSAPIQNTLMLLSQQLITTCLVELNLRYAFYDPQLKKVAPDNTGFYRPNLFKTMHEDDEKNVMLRELSTLRSDVVSNSKPYLQQLDPAELRSLYKGIRQSDLFSSMKLLRYDMYMNKSGRWRNYEHSDTTSAILAIKGPIFQSCIVSNDDYFTTFDKLFSLYRSSFQPLKHLRFVLHLARVITGESQSIPTNAILRDLLDRFGSAGLYNYQSVVYHHLPPFQCRETAWADSECEEGFSSQNLLHFVGLIKEDPKLLRSLIEYNRVRGNGSFVKSLMLFLEPLNTKTRLNVLFPLFIKKTSSANLDRELSDTPILFERNVIDSAIRACVDFKDYKSVDKLIRTLIINLVKTADGIRVFSGSESAFKELRHSRENNIKELLSEDLLQTLGEAFCSIHDQQRCEWIAPFIKDRIEGTENSQLKPVYDLIMQVLQASPKVAPQETQDRKFRRTSISTAFSGTGSTEKQTSHDIPVALA</sequence>
<accession>A0A4P6XWA9</accession>
<gene>
    <name evidence="3" type="ORF">METSCH_F01590</name>
</gene>
<dbReference type="AlphaFoldDB" id="A0A4P6XWA9"/>
<evidence type="ECO:0000313" key="4">
    <source>
        <dbReference type="Proteomes" id="UP000292447"/>
    </source>
</evidence>
<protein>
    <submittedName>
        <fullName evidence="3">Uncharacterized protein</fullName>
    </submittedName>
</protein>
<dbReference type="Proteomes" id="UP000292447">
    <property type="component" value="Chromosome VI"/>
</dbReference>
<name>A0A4P6XWA9_9ASCO</name>
<keyword evidence="1" id="KW-0175">Coiled coil</keyword>
<organism evidence="3 4">
    <name type="scientific">Metschnikowia aff. pulcherrima</name>
    <dbReference type="NCBI Taxonomy" id="2163413"/>
    <lineage>
        <taxon>Eukaryota</taxon>
        <taxon>Fungi</taxon>
        <taxon>Dikarya</taxon>
        <taxon>Ascomycota</taxon>
        <taxon>Saccharomycotina</taxon>
        <taxon>Pichiomycetes</taxon>
        <taxon>Metschnikowiaceae</taxon>
        <taxon>Metschnikowia</taxon>
    </lineage>
</organism>
<feature type="coiled-coil region" evidence="1">
    <location>
        <begin position="94"/>
        <end position="124"/>
    </location>
</feature>
<evidence type="ECO:0000256" key="1">
    <source>
        <dbReference type="SAM" id="Coils"/>
    </source>
</evidence>
<keyword evidence="4" id="KW-1185">Reference proteome</keyword>
<evidence type="ECO:0000256" key="2">
    <source>
        <dbReference type="SAM" id="MobiDB-lite"/>
    </source>
</evidence>
<proteinExistence type="predicted"/>
<feature type="region of interest" description="Disordered" evidence="2">
    <location>
        <begin position="641"/>
        <end position="678"/>
    </location>
</feature>
<reference evidence="4" key="1">
    <citation type="submission" date="2019-03" db="EMBL/GenBank/DDBJ databases">
        <title>Snf2 controls pulcherriminic acid biosynthesis and connects pigmentation and antifungal activity of the yeast Metschnikowia pulcherrima.</title>
        <authorList>
            <person name="Gore-Lloyd D."/>
            <person name="Sumann I."/>
            <person name="Brachmann A.O."/>
            <person name="Schneeberger K."/>
            <person name="Ortiz-Merino R.A."/>
            <person name="Moreno-Beltran M."/>
            <person name="Schlaefli M."/>
            <person name="Kirner P."/>
            <person name="Santos Kron A."/>
            <person name="Wolfe K.H."/>
            <person name="Piel J."/>
            <person name="Ahrens C.H."/>
            <person name="Henk D."/>
            <person name="Freimoser F.M."/>
        </authorList>
    </citation>
    <scope>NUCLEOTIDE SEQUENCE [LARGE SCALE GENOMIC DNA]</scope>
    <source>
        <strain evidence="4">APC 1.2</strain>
    </source>
</reference>
<evidence type="ECO:0000313" key="3">
    <source>
        <dbReference type="EMBL" id="QBM90578.1"/>
    </source>
</evidence>
<feature type="compositionally biased region" description="Polar residues" evidence="2">
    <location>
        <begin position="653"/>
        <end position="667"/>
    </location>
</feature>